<keyword evidence="6 9" id="KW-0378">Hydrolase</keyword>
<feature type="binding site" evidence="11">
    <location>
        <position position="100"/>
    </location>
    <ligand>
        <name>Zn(2+)</name>
        <dbReference type="ChEBI" id="CHEBI:29105"/>
    </ligand>
</feature>
<dbReference type="InterPro" id="IPR004446">
    <property type="entry name" value="Heptose_bisP_phosphatase"/>
</dbReference>
<reference evidence="13" key="1">
    <citation type="submission" date="2016-11" db="EMBL/GenBank/DDBJ databases">
        <authorList>
            <person name="Varghese N."/>
            <person name="Submissions S."/>
        </authorList>
    </citation>
    <scope>NUCLEOTIDE SEQUENCE [LARGE SCALE GENOMIC DNA]</scope>
    <source>
        <strain evidence="13">DSM 18095</strain>
    </source>
</reference>
<dbReference type="InterPro" id="IPR036412">
    <property type="entry name" value="HAD-like_sf"/>
</dbReference>
<dbReference type="SUPFAM" id="SSF56784">
    <property type="entry name" value="HAD-like"/>
    <property type="match status" value="1"/>
</dbReference>
<dbReference type="EMBL" id="FQTY01000006">
    <property type="protein sequence ID" value="SHE77510.1"/>
    <property type="molecule type" value="Genomic_DNA"/>
</dbReference>
<dbReference type="AlphaFoldDB" id="A0A1M4W8L2"/>
<evidence type="ECO:0000256" key="7">
    <source>
        <dbReference type="ARBA" id="ARBA00023277"/>
    </source>
</evidence>
<feature type="active site" description="Nucleophile" evidence="10">
    <location>
        <position position="7"/>
    </location>
</feature>
<evidence type="ECO:0000256" key="8">
    <source>
        <dbReference type="ARBA" id="ARBA00031828"/>
    </source>
</evidence>
<evidence type="ECO:0000256" key="4">
    <source>
        <dbReference type="ARBA" id="ARBA00022490"/>
    </source>
</evidence>
<dbReference type="PANTHER" id="PTHR42891:SF1">
    <property type="entry name" value="D-GLYCERO-BETA-D-MANNO-HEPTOSE-1,7-BISPHOSPHATE 7-PHOSPHATASE"/>
    <property type="match status" value="1"/>
</dbReference>
<dbReference type="RefSeq" id="WP_072975566.1">
    <property type="nucleotide sequence ID" value="NZ_FQTY01000006.1"/>
</dbReference>
<evidence type="ECO:0000256" key="9">
    <source>
        <dbReference type="PIRNR" id="PIRNR004682"/>
    </source>
</evidence>
<comment type="similarity">
    <text evidence="9">Belongs to the gmhB family.</text>
</comment>
<dbReference type="Pfam" id="PF08645">
    <property type="entry name" value="PNK3P"/>
    <property type="match status" value="1"/>
</dbReference>
<keyword evidence="4 9" id="KW-0963">Cytoplasm</keyword>
<evidence type="ECO:0000256" key="5">
    <source>
        <dbReference type="ARBA" id="ARBA00022723"/>
    </source>
</evidence>
<evidence type="ECO:0000313" key="12">
    <source>
        <dbReference type="EMBL" id="SHE77510.1"/>
    </source>
</evidence>
<evidence type="ECO:0000313" key="13">
    <source>
        <dbReference type="Proteomes" id="UP000184114"/>
    </source>
</evidence>
<accession>A0A1M4W8L2</accession>
<keyword evidence="5 11" id="KW-0479">Metal-binding</keyword>
<dbReference type="PANTHER" id="PTHR42891">
    <property type="entry name" value="D-GLYCERO-BETA-D-MANNO-HEPTOSE-1,7-BISPHOSPHATE 7-PHOSPHATASE"/>
    <property type="match status" value="1"/>
</dbReference>
<feature type="binding site" evidence="11">
    <location>
        <position position="9"/>
    </location>
    <ligand>
        <name>Mg(2+)</name>
        <dbReference type="ChEBI" id="CHEBI:18420"/>
    </ligand>
</feature>
<keyword evidence="11" id="KW-0862">Zinc</keyword>
<feature type="binding site" evidence="11">
    <location>
        <position position="92"/>
    </location>
    <ligand>
        <name>Zn(2+)</name>
        <dbReference type="ChEBI" id="CHEBI:29105"/>
    </ligand>
</feature>
<evidence type="ECO:0000256" key="10">
    <source>
        <dbReference type="PIRSR" id="PIRSR004682-1"/>
    </source>
</evidence>
<evidence type="ECO:0000256" key="3">
    <source>
        <dbReference type="ARBA" id="ARBA00011245"/>
    </source>
</evidence>
<protein>
    <recommendedName>
        <fullName evidence="8 9">D,D-heptose 1,7-bisphosphate phosphatase</fullName>
        <ecNumber evidence="9">3.1.3.-</ecNumber>
    </recommendedName>
</protein>
<comment type="cofactor">
    <cofactor evidence="1 11">
        <name>Mg(2+)</name>
        <dbReference type="ChEBI" id="CHEBI:18420"/>
    </cofactor>
</comment>
<dbReference type="InterPro" id="IPR006543">
    <property type="entry name" value="Histidinol-phos"/>
</dbReference>
<dbReference type="InterPro" id="IPR023214">
    <property type="entry name" value="HAD_sf"/>
</dbReference>
<dbReference type="NCBIfam" id="TIGR01656">
    <property type="entry name" value="Histidinol-ppas"/>
    <property type="match status" value="1"/>
</dbReference>
<dbReference type="InterPro" id="IPR013954">
    <property type="entry name" value="PNK3P"/>
</dbReference>
<name>A0A1M4W8L2_9FIRM</name>
<dbReference type="Proteomes" id="UP000184114">
    <property type="component" value="Unassembled WGS sequence"/>
</dbReference>
<dbReference type="GO" id="GO:0046872">
    <property type="term" value="F:metal ion binding"/>
    <property type="evidence" value="ECO:0007669"/>
    <property type="project" value="UniProtKB-KW"/>
</dbReference>
<keyword evidence="7 9" id="KW-0119">Carbohydrate metabolism</keyword>
<proteinExistence type="inferred from homology"/>
<dbReference type="PIRSF" id="PIRSF004682">
    <property type="entry name" value="GmhB"/>
    <property type="match status" value="1"/>
</dbReference>
<gene>
    <name evidence="12" type="ORF">SAMN02745784_01792</name>
</gene>
<evidence type="ECO:0000256" key="2">
    <source>
        <dbReference type="ARBA" id="ARBA00004496"/>
    </source>
</evidence>
<dbReference type="GO" id="GO:0016791">
    <property type="term" value="F:phosphatase activity"/>
    <property type="evidence" value="ECO:0007669"/>
    <property type="project" value="InterPro"/>
</dbReference>
<feature type="binding site" evidence="11">
    <location>
        <position position="7"/>
    </location>
    <ligand>
        <name>Mg(2+)</name>
        <dbReference type="ChEBI" id="CHEBI:18420"/>
    </ligand>
</feature>
<organism evidence="12 13">
    <name type="scientific">Tissierella praeacuta DSM 18095</name>
    <dbReference type="NCBI Taxonomy" id="1123404"/>
    <lineage>
        <taxon>Bacteria</taxon>
        <taxon>Bacillati</taxon>
        <taxon>Bacillota</taxon>
        <taxon>Tissierellia</taxon>
        <taxon>Tissierellales</taxon>
        <taxon>Tissierellaceae</taxon>
        <taxon>Tissierella</taxon>
    </lineage>
</organism>
<keyword evidence="13" id="KW-1185">Reference proteome</keyword>
<evidence type="ECO:0000256" key="11">
    <source>
        <dbReference type="PIRSR" id="PIRSR004682-4"/>
    </source>
</evidence>
<dbReference type="GO" id="GO:0005975">
    <property type="term" value="P:carbohydrate metabolic process"/>
    <property type="evidence" value="ECO:0007669"/>
    <property type="project" value="InterPro"/>
</dbReference>
<feature type="active site" description="Proton donor" evidence="10">
    <location>
        <position position="9"/>
    </location>
</feature>
<dbReference type="GO" id="GO:0005737">
    <property type="term" value="C:cytoplasm"/>
    <property type="evidence" value="ECO:0007669"/>
    <property type="project" value="UniProtKB-SubCell"/>
</dbReference>
<sequence length="168" mass="19478">MKIGFLDRDGTIIEDYEDEFWSDITEPVFLKDSIDALKSIRQKGYEIIIITNQYLINQKIITLQQYEEITGKFVNKLLDNGIEILDIFYCPHTKEENCNCMKPKDGMIKKALEKYPEIDLEKSFIVGDSLCDIQLGERLQIKTFGIGLEKIEGKTIKIDSLKDIVKYL</sequence>
<dbReference type="GeneID" id="90994239"/>
<dbReference type="Gene3D" id="3.40.50.1000">
    <property type="entry name" value="HAD superfamily/HAD-like"/>
    <property type="match status" value="1"/>
</dbReference>
<dbReference type="EC" id="3.1.3.-" evidence="9"/>
<dbReference type="InterPro" id="IPR006549">
    <property type="entry name" value="HAD-SF_hydro_IIIA"/>
</dbReference>
<comment type="cofactor">
    <cofactor evidence="11">
        <name>Zn(2+)</name>
        <dbReference type="ChEBI" id="CHEBI:29105"/>
    </cofactor>
</comment>
<feature type="binding site" evidence="11">
    <location>
        <position position="128"/>
    </location>
    <ligand>
        <name>Mg(2+)</name>
        <dbReference type="ChEBI" id="CHEBI:18420"/>
    </ligand>
</feature>
<dbReference type="STRING" id="1123404.SAMN02745784_01792"/>
<comment type="subcellular location">
    <subcellularLocation>
        <location evidence="2 9">Cytoplasm</location>
    </subcellularLocation>
</comment>
<evidence type="ECO:0000256" key="6">
    <source>
        <dbReference type="ARBA" id="ARBA00022801"/>
    </source>
</evidence>
<feature type="binding site" evidence="11">
    <location>
        <position position="90"/>
    </location>
    <ligand>
        <name>Zn(2+)</name>
        <dbReference type="ChEBI" id="CHEBI:29105"/>
    </ligand>
</feature>
<comment type="subunit">
    <text evidence="3">Monomer.</text>
</comment>
<evidence type="ECO:0000256" key="1">
    <source>
        <dbReference type="ARBA" id="ARBA00001946"/>
    </source>
</evidence>
<keyword evidence="11" id="KW-0460">Magnesium</keyword>
<dbReference type="NCBIfam" id="TIGR01662">
    <property type="entry name" value="HAD-SF-IIIA"/>
    <property type="match status" value="1"/>
</dbReference>
<feature type="binding site" evidence="11">
    <location>
        <position position="98"/>
    </location>
    <ligand>
        <name>Zn(2+)</name>
        <dbReference type="ChEBI" id="CHEBI:29105"/>
    </ligand>
</feature>